<dbReference type="GeneID" id="98190655"/>
<dbReference type="Proteomes" id="UP000037482">
    <property type="component" value="Unassembled WGS sequence"/>
</dbReference>
<reference evidence="15" key="3">
    <citation type="journal article" date="2017" name="PLoS ONE">
        <title>Genomic and phenotypic characterisation of fluoroquinolone resistance mechanisms in Enterobacteriaceae in Durban, South Africa.</title>
        <authorList>
            <person name="Osei Sekyere J."/>
            <person name="Amoako D.G."/>
        </authorList>
    </citation>
    <scope>NUCLEOTIDE SEQUENCE</scope>
    <source>
        <strain evidence="15">945174350</strain>
    </source>
</reference>
<evidence type="ECO:0000313" key="23">
    <source>
        <dbReference type="Proteomes" id="UP000247823"/>
    </source>
</evidence>
<accession>A0A656VTL0</accession>
<dbReference type="NCBIfam" id="TIGR00233">
    <property type="entry name" value="trpS"/>
    <property type="match status" value="1"/>
</dbReference>
<dbReference type="Proteomes" id="UP000247823">
    <property type="component" value="Unassembled WGS sequence"/>
</dbReference>
<reference evidence="18 24" key="11">
    <citation type="submission" date="2019-07" db="EMBL/GenBank/DDBJ databases">
        <title>Investigation of anaerobic lignin degradation for improved lignocellulosic biofuels.</title>
        <authorList>
            <person name="Deangelis K.PhD."/>
        </authorList>
    </citation>
    <scope>NUCLEOTIDE SEQUENCE [LARGE SCALE GENOMIC DNA]</scope>
    <source>
        <strain evidence="18 24">106R</strain>
    </source>
</reference>
<feature type="binding site" evidence="9">
    <location>
        <position position="186"/>
    </location>
    <ligand>
        <name>ATP</name>
        <dbReference type="ChEBI" id="CHEBI:30616"/>
    </ligand>
</feature>
<feature type="binding site" evidence="9">
    <location>
        <begin position="195"/>
        <end position="199"/>
    </location>
    <ligand>
        <name>ATP</name>
        <dbReference type="ChEBI" id="CHEBI:30616"/>
    </ligand>
</feature>
<dbReference type="InterPro" id="IPR001412">
    <property type="entry name" value="aa-tRNA-synth_I_CS"/>
</dbReference>
<evidence type="ECO:0000313" key="17">
    <source>
        <dbReference type="EMBL" id="PYA63341.1"/>
    </source>
</evidence>
<dbReference type="InterPro" id="IPR002306">
    <property type="entry name" value="Trp-tRNA-ligase"/>
</dbReference>
<dbReference type="Proteomes" id="UP000050489">
    <property type="component" value="Unassembled WGS sequence"/>
</dbReference>
<reference evidence="18 24" key="10">
    <citation type="submission" date="2019-06" db="EMBL/GenBank/DDBJ databases">
        <authorList>
            <person name="Deangelis K."/>
            <person name="Huntemann M."/>
            <person name="Clum A."/>
            <person name="Pillay M."/>
            <person name="Palaniappan K."/>
            <person name="Varghese N."/>
            <person name="Mikhailova N."/>
            <person name="Stamatis D."/>
            <person name="Reddy T."/>
            <person name="Daum C."/>
            <person name="Shapiro N."/>
            <person name="Ivanova N."/>
            <person name="Kyrpides N."/>
            <person name="Woyke T."/>
        </authorList>
    </citation>
    <scope>NUCLEOTIDE SEQUENCE [LARGE SCALE GENOMIC DNA]</scope>
    <source>
        <strain evidence="18 24">106R</strain>
    </source>
</reference>
<evidence type="ECO:0000313" key="21">
    <source>
        <dbReference type="Proteomes" id="UP000050489"/>
    </source>
</evidence>
<dbReference type="EMBL" id="VFMJ01000001">
    <property type="protein sequence ID" value="TQI87123.1"/>
    <property type="molecule type" value="Genomic_DNA"/>
</dbReference>
<reference evidence="13 25" key="12">
    <citation type="submission" date="2023-07" db="EMBL/GenBank/DDBJ databases">
        <title>Pathogens genome sequencing project 196.</title>
        <authorList>
            <person name="Cao X."/>
        </authorList>
    </citation>
    <scope>NUCLEOTIDE SEQUENCE [LARGE SCALE GENOMIC DNA]</scope>
    <source>
        <strain evidence="13 25">SM41</strain>
    </source>
</reference>
<comment type="similarity">
    <text evidence="1 9 10">Belongs to the class-I aminoacyl-tRNA synthetase family.</text>
</comment>
<feature type="binding site" evidence="9">
    <location>
        <begin position="19"/>
        <end position="20"/>
    </location>
    <ligand>
        <name>ATP</name>
        <dbReference type="ChEBI" id="CHEBI:30616"/>
    </ligand>
</feature>
<dbReference type="SUPFAM" id="SSF52374">
    <property type="entry name" value="Nucleotidylyl transferase"/>
    <property type="match status" value="1"/>
</dbReference>
<dbReference type="Proteomes" id="UP000320710">
    <property type="component" value="Unassembled WGS sequence"/>
</dbReference>
<evidence type="ECO:0000256" key="8">
    <source>
        <dbReference type="ARBA" id="ARBA00049929"/>
    </source>
</evidence>
<evidence type="ECO:0000256" key="3">
    <source>
        <dbReference type="ARBA" id="ARBA00022598"/>
    </source>
</evidence>
<evidence type="ECO:0000256" key="9">
    <source>
        <dbReference type="HAMAP-Rule" id="MF_00140"/>
    </source>
</evidence>
<dbReference type="FunFam" id="1.10.240.10:FF:000002">
    <property type="entry name" value="Tryptophan--tRNA ligase"/>
    <property type="match status" value="1"/>
</dbReference>
<evidence type="ECO:0000256" key="6">
    <source>
        <dbReference type="ARBA" id="ARBA00022917"/>
    </source>
</evidence>
<comment type="function">
    <text evidence="9">Catalyzes the attachment of tryptophan to tRNA(Trp).</text>
</comment>
<dbReference type="EMBL" id="JAVIPQ010000138">
    <property type="protein sequence ID" value="MDQ9555879.1"/>
    <property type="molecule type" value="Genomic_DNA"/>
</dbReference>
<feature type="short sequence motif" description="'HIGH' region" evidence="9">
    <location>
        <begin position="12"/>
        <end position="20"/>
    </location>
</feature>
<evidence type="ECO:0000313" key="13">
    <source>
        <dbReference type="EMBL" id="MDQ9555879.1"/>
    </source>
</evidence>
<evidence type="ECO:0000256" key="1">
    <source>
        <dbReference type="ARBA" id="ARBA00005594"/>
    </source>
</evidence>
<dbReference type="Pfam" id="PF00579">
    <property type="entry name" value="tRNA-synt_1b"/>
    <property type="match status" value="1"/>
</dbReference>
<dbReference type="Gene3D" id="3.40.50.620">
    <property type="entry name" value="HUPs"/>
    <property type="match status" value="1"/>
</dbReference>
<keyword evidence="3 9" id="KW-0436">Ligase</keyword>
<feature type="short sequence motif" description="'KMSKS' region" evidence="9">
    <location>
        <begin position="195"/>
        <end position="199"/>
    </location>
</feature>
<dbReference type="InterPro" id="IPR050203">
    <property type="entry name" value="Trp-tRNA_synthetase"/>
</dbReference>
<dbReference type="AlphaFoldDB" id="A0A084WXC3"/>
<reference evidence="12 20" key="1">
    <citation type="submission" date="2015-06" db="EMBL/GenBank/DDBJ databases">
        <title>Draft Genome of Serratia marcescens Strain AH0650_Sm1.</title>
        <authorList>
            <person name="Wan Y."/>
            <person name="Gorrie C."/>
            <person name="Holt K."/>
        </authorList>
    </citation>
    <scope>NUCLEOTIDE SEQUENCE [LARGE SCALE GENOMIC DNA]</scope>
    <source>
        <strain evidence="12 20">AH0650_Sm1</strain>
    </source>
</reference>
<feature type="binding site" evidence="9">
    <location>
        <position position="135"/>
    </location>
    <ligand>
        <name>L-tryptophan</name>
        <dbReference type="ChEBI" id="CHEBI:57912"/>
    </ligand>
</feature>
<dbReference type="InterPro" id="IPR024109">
    <property type="entry name" value="Trp-tRNA-ligase_bac-type"/>
</dbReference>
<dbReference type="PROSITE" id="PS00178">
    <property type="entry name" value="AA_TRNA_LIGASE_I"/>
    <property type="match status" value="1"/>
</dbReference>
<dbReference type="EMBL" id="JAXABG010000010">
    <property type="protein sequence ID" value="MDX7083904.1"/>
    <property type="molecule type" value="Genomic_DNA"/>
</dbReference>
<dbReference type="EC" id="6.1.1.2" evidence="9"/>
<comment type="catalytic activity">
    <reaction evidence="8 9">
        <text>tRNA(Trp) + L-tryptophan + ATP = L-tryptophyl-tRNA(Trp) + AMP + diphosphate + H(+)</text>
        <dbReference type="Rhea" id="RHEA:24080"/>
        <dbReference type="Rhea" id="RHEA-COMP:9671"/>
        <dbReference type="Rhea" id="RHEA-COMP:9705"/>
        <dbReference type="ChEBI" id="CHEBI:15378"/>
        <dbReference type="ChEBI" id="CHEBI:30616"/>
        <dbReference type="ChEBI" id="CHEBI:33019"/>
        <dbReference type="ChEBI" id="CHEBI:57912"/>
        <dbReference type="ChEBI" id="CHEBI:78442"/>
        <dbReference type="ChEBI" id="CHEBI:78535"/>
        <dbReference type="ChEBI" id="CHEBI:456215"/>
        <dbReference type="EC" id="6.1.1.2"/>
    </reaction>
</comment>
<comment type="subunit">
    <text evidence="9">Homodimer.</text>
</comment>
<keyword evidence="2 9" id="KW-0963">Cytoplasm</keyword>
<protein>
    <recommendedName>
        <fullName evidence="9">Tryptophan--tRNA ligase</fullName>
        <ecNumber evidence="9">6.1.1.2</ecNumber>
    </recommendedName>
    <alternativeName>
        <fullName evidence="9">Tryptophanyl-tRNA synthetase</fullName>
        <shortName evidence="9">TrpRS</shortName>
    </alternativeName>
</protein>
<keyword evidence="4 9" id="KW-0547">Nucleotide-binding</keyword>
<evidence type="ECO:0000313" key="25">
    <source>
        <dbReference type="Proteomes" id="UP001234811"/>
    </source>
</evidence>
<evidence type="ECO:0000313" key="14">
    <source>
        <dbReference type="EMBL" id="MDX7083904.1"/>
    </source>
</evidence>
<evidence type="ECO:0000313" key="12">
    <source>
        <dbReference type="EMBL" id="KMU53728.1"/>
    </source>
</evidence>
<dbReference type="GO" id="GO:0006436">
    <property type="term" value="P:tryptophanyl-tRNA aminoacylation"/>
    <property type="evidence" value="ECO:0007669"/>
    <property type="project" value="UniProtKB-UniRule"/>
</dbReference>
<keyword evidence="6 9" id="KW-0648">Protein biosynthesis</keyword>
<reference evidence="14 26" key="13">
    <citation type="submission" date="2023-11" db="EMBL/GenBank/DDBJ databases">
        <title>Detection of rare carbapenemases in Enterobacterales - comparison of two colorimetric and two CIM-based carbapenemase assays.</title>
        <authorList>
            <person name="Schaffarczyk L."/>
            <person name="Noster J."/>
            <person name="Stelzer Y."/>
            <person name="Sattler J."/>
            <person name="Gatermann S."/>
            <person name="Hamprecht A."/>
        </authorList>
    </citation>
    <scope>NUCLEOTIDE SEQUENCE [LARGE SCALE GENOMIC DNA]</scope>
    <source>
        <strain evidence="14 26">CIM-Carb-136</strain>
    </source>
</reference>
<dbReference type="PRINTS" id="PR01039">
    <property type="entry name" value="TRNASYNTHTRP"/>
</dbReference>
<dbReference type="Proteomes" id="UP001275057">
    <property type="component" value="Unassembled WGS sequence"/>
</dbReference>
<sequence>MSKPIVFSGAQPSGELTIGNYMGALRQWVQMQDDYDCIYCIVDLHAITVRQDAEKLRKATLDTLALYLACGIDPEKSTIFVQSHVPEHTQLSWVLNCYTYFGELSRMTQFKDKSARYAENINAGLFSYPVLMAADILLYQTNQVPVGEDQKQHLELSRDVGQRFNALYGDVFKVPEPFIPKSGARVMSLQEPTKKMSKSDDNRNNVIGLLEDPKAVTKKIKRAMTDSEEPPVVRYDVVNKAGVSNLLDILAGVTGKSIAQLEAEFEGQMYGHLKGAVAEAVSGMLGELQERYHRFRNDEAYLQQVMRDGAAKARARAQETLAKVYQAVGFVPPQA</sequence>
<evidence type="ECO:0000256" key="4">
    <source>
        <dbReference type="ARBA" id="ARBA00022741"/>
    </source>
</evidence>
<feature type="binding site" evidence="9">
    <location>
        <begin position="11"/>
        <end position="13"/>
    </location>
    <ligand>
        <name>ATP</name>
        <dbReference type="ChEBI" id="CHEBI:30616"/>
    </ligand>
</feature>
<dbReference type="GO" id="GO:0005829">
    <property type="term" value="C:cytosol"/>
    <property type="evidence" value="ECO:0007669"/>
    <property type="project" value="TreeGrafter"/>
</dbReference>
<dbReference type="GeneID" id="301148146"/>
<dbReference type="GO" id="GO:0004830">
    <property type="term" value="F:tryptophan-tRNA ligase activity"/>
    <property type="evidence" value="ECO:0007669"/>
    <property type="project" value="UniProtKB-UniRule"/>
</dbReference>
<reference evidence="16" key="5">
    <citation type="submission" date="2017-12" db="EMBL/GenBank/DDBJ databases">
        <title>FDA dAtabase for Regulatory Grade micrObial Sequences (FDA-ARGOS): Supporting development and validation of Infectious Disease Dx tests.</title>
        <authorList>
            <person name="Campos J."/>
            <person name="Goldberg B."/>
            <person name="Tallon L.J."/>
            <person name="Sadzewicz L."/>
            <person name="Sengamalay N."/>
            <person name="Ott S."/>
            <person name="Godinez A."/>
            <person name="Nagaraj S."/>
            <person name="Vavikolanu K."/>
            <person name="Vyas G."/>
            <person name="Nadendla S."/>
            <person name="Aluvathingal J."/>
            <person name="Geyer C."/>
            <person name="Nandy P."/>
            <person name="Hobson J."/>
            <person name="Sichtig H."/>
        </authorList>
    </citation>
    <scope>NUCLEOTIDE SEQUENCE</scope>
    <source>
        <strain evidence="16">FDAARGOS_79</strain>
    </source>
</reference>
<feature type="binding site" evidence="9">
    <location>
        <begin position="147"/>
        <end position="149"/>
    </location>
    <ligand>
        <name>ATP</name>
        <dbReference type="ChEBI" id="CHEBI:30616"/>
    </ligand>
</feature>
<evidence type="ECO:0000313" key="19">
    <source>
        <dbReference type="Proteomes" id="UP000030378"/>
    </source>
</evidence>
<gene>
    <name evidence="9 11" type="primary">trpS</name>
    <name evidence="12" type="ORF">AB868_00890</name>
    <name evidence="15" type="ORF">AN695_0209465</name>
    <name evidence="11" type="ORF">DKC05_16675</name>
    <name evidence="17" type="ORF">DMW51_18895</name>
    <name evidence="18" type="ORF">FHU12_4802</name>
    <name evidence="16" type="ORF">MC70_022490</name>
    <name evidence="13" type="ORF">RF091_10195</name>
    <name evidence="14" type="ORF">SJ435_16035</name>
</gene>
<evidence type="ECO:0000313" key="26">
    <source>
        <dbReference type="Proteomes" id="UP001275057"/>
    </source>
</evidence>
<evidence type="ECO:0000313" key="24">
    <source>
        <dbReference type="Proteomes" id="UP000320710"/>
    </source>
</evidence>
<comment type="subcellular location">
    <subcellularLocation>
        <location evidence="9">Cytoplasm</location>
    </subcellularLocation>
</comment>
<dbReference type="FunFam" id="3.40.50.620:FF:000024">
    <property type="entry name" value="Tryptophan--tRNA ligase"/>
    <property type="match status" value="1"/>
</dbReference>
<dbReference type="Gene3D" id="1.10.240.10">
    <property type="entry name" value="Tyrosyl-Transfer RNA Synthetase"/>
    <property type="match status" value="1"/>
</dbReference>
<keyword evidence="23" id="KW-1185">Reference proteome</keyword>
<evidence type="ECO:0000256" key="5">
    <source>
        <dbReference type="ARBA" id="ARBA00022840"/>
    </source>
</evidence>
<dbReference type="InterPro" id="IPR014729">
    <property type="entry name" value="Rossmann-like_a/b/a_fold"/>
</dbReference>
<dbReference type="EMBL" id="JTBC02000012">
    <property type="protein sequence ID" value="PNO64139.1"/>
    <property type="molecule type" value="Genomic_DNA"/>
</dbReference>
<dbReference type="EMBL" id="QJQB01000428">
    <property type="protein sequence ID" value="PYA63341.1"/>
    <property type="molecule type" value="Genomic_DNA"/>
</dbReference>
<reference evidence="21" key="2">
    <citation type="submission" date="2016-04" db="EMBL/GenBank/DDBJ databases">
        <authorList>
            <person name="Osei Sekyere J."/>
            <person name="Sivertsen A."/>
            <person name="Pedersen A.T."/>
            <person name="Sundsfjord A."/>
        </authorList>
    </citation>
    <scope>NUCLEOTIDE SEQUENCE [LARGE SCALE GENOMIC DNA]</scope>
    <source>
        <strain evidence="21">945174350</strain>
    </source>
</reference>
<dbReference type="InterPro" id="IPR002305">
    <property type="entry name" value="aa-tRNA-synth_Ic"/>
</dbReference>
<evidence type="ECO:0000313" key="16">
    <source>
        <dbReference type="EMBL" id="PNO64139.1"/>
    </source>
</evidence>
<keyword evidence="5 9" id="KW-0067">ATP-binding</keyword>
<dbReference type="PANTHER" id="PTHR43766">
    <property type="entry name" value="TRYPTOPHAN--TRNA LIGASE, MITOCHONDRIAL"/>
    <property type="match status" value="1"/>
</dbReference>
<name>A0A084WXC3_SERMA</name>
<evidence type="ECO:0000256" key="2">
    <source>
        <dbReference type="ARBA" id="ARBA00022490"/>
    </source>
</evidence>
<organism evidence="12 20">
    <name type="scientific">Serratia marcescens</name>
    <dbReference type="NCBI Taxonomy" id="615"/>
    <lineage>
        <taxon>Bacteria</taxon>
        <taxon>Pseudomonadati</taxon>
        <taxon>Pseudomonadota</taxon>
        <taxon>Gammaproteobacteria</taxon>
        <taxon>Enterobacterales</taxon>
        <taxon>Yersiniaceae</taxon>
        <taxon>Serratia</taxon>
    </lineage>
</organism>
<evidence type="ECO:0000313" key="11">
    <source>
        <dbReference type="EMBL" id="AWL69164.1"/>
    </source>
</evidence>
<dbReference type="HAMAP" id="MF_00140_B">
    <property type="entry name" value="Trp_tRNA_synth_B"/>
    <property type="match status" value="1"/>
</dbReference>
<dbReference type="Proteomes" id="UP000030378">
    <property type="component" value="Unassembled WGS sequence"/>
</dbReference>
<dbReference type="GO" id="GO:0005524">
    <property type="term" value="F:ATP binding"/>
    <property type="evidence" value="ECO:0007669"/>
    <property type="project" value="UniProtKB-UniRule"/>
</dbReference>
<reference evidence="19" key="4">
    <citation type="submission" date="2017-12" db="EMBL/GenBank/DDBJ databases">
        <title>FDA dAtabase for Regulatory Grade micrObial Sequences (FDA-ARGOS): Supporting development and validation of Infectious Disease Dx tests.</title>
        <authorList>
            <person name="Campos J."/>
            <person name="Goldberg B."/>
            <person name="Tallon L."/>
            <person name="Sadzewicz L."/>
            <person name="Sengamalay N."/>
            <person name="Ott S."/>
            <person name="Godinez A."/>
            <person name="Nagaraj S."/>
            <person name="Vavikolanu K."/>
            <person name="Vyas G."/>
            <person name="Nadendla S."/>
            <person name="Aluvathingal J."/>
            <person name="Geyer C."/>
            <person name="Nandy P."/>
            <person name="Hobson J."/>
            <person name="Sichtig H."/>
        </authorList>
    </citation>
    <scope>NUCLEOTIDE SEQUENCE [LARGE SCALE GENOMIC DNA]</scope>
    <source>
        <strain evidence="19">FDAARGOS_79</strain>
    </source>
</reference>
<dbReference type="PANTHER" id="PTHR43766:SF1">
    <property type="entry name" value="TRYPTOPHAN--TRNA LIGASE, MITOCHONDRIAL"/>
    <property type="match status" value="1"/>
</dbReference>
<reference evidence="23" key="7">
    <citation type="submission" date="2018-06" db="EMBL/GenBank/DDBJ databases">
        <title>Serratia marcescens genome sequencing and assembly.</title>
        <authorList>
            <person name="Martins R.C."/>
            <person name="Perdigao-Neto L.V."/>
            <person name="Costa S.F."/>
            <person name="Levin A.S.S."/>
        </authorList>
    </citation>
    <scope>NUCLEOTIDE SEQUENCE [LARGE SCALE GENOMIC DNA]</scope>
    <source>
        <strain evidence="23">1283</strain>
    </source>
</reference>
<evidence type="ECO:0000256" key="7">
    <source>
        <dbReference type="ARBA" id="ARBA00023146"/>
    </source>
</evidence>
<evidence type="ECO:0000313" key="18">
    <source>
        <dbReference type="EMBL" id="TQI87123.1"/>
    </source>
</evidence>
<evidence type="ECO:0000313" key="15">
    <source>
        <dbReference type="EMBL" id="OCO90437.1"/>
    </source>
</evidence>
<proteinExistence type="inferred from homology"/>
<dbReference type="RefSeq" id="WP_025304534.1">
    <property type="nucleotide sequence ID" value="NZ_BRPU01000008.1"/>
</dbReference>
<reference evidence="17" key="9">
    <citation type="submission" date="2018-06" db="EMBL/GenBank/DDBJ databases">
        <authorList>
            <person name="Martins R.C."/>
            <person name="Perdigao-Neto L.V."/>
            <person name="Costa S.F."/>
            <person name="Levin A.S.S."/>
        </authorList>
    </citation>
    <scope>NUCLEOTIDE SEQUENCE</scope>
    <source>
        <strain evidence="17">1283</strain>
    </source>
</reference>
<evidence type="ECO:0000313" key="20">
    <source>
        <dbReference type="Proteomes" id="UP000037482"/>
    </source>
</evidence>
<accession>A0A084WXC3</accession>
<evidence type="ECO:0000256" key="10">
    <source>
        <dbReference type="RuleBase" id="RU363036"/>
    </source>
</evidence>
<dbReference type="Proteomes" id="UP000245399">
    <property type="component" value="Chromosome"/>
</dbReference>
<reference evidence="17 23" key="8">
    <citation type="submission" date="2018-06" db="EMBL/GenBank/DDBJ databases">
        <title>Serratia marcescens genome sequencing and assembly.</title>
        <authorList>
            <person name="Martins R.C.R."/>
            <person name="Perdigao-Neto L.V."/>
            <person name="Costa S.F."/>
            <person name="Levin A.S.S."/>
        </authorList>
    </citation>
    <scope>NUCLEOTIDE SEQUENCE [LARGE SCALE GENOMIC DNA]</scope>
    <source>
        <strain evidence="17 23">1283</strain>
    </source>
</reference>
<dbReference type="EMBL" id="CP029449">
    <property type="protein sequence ID" value="AWL69164.1"/>
    <property type="molecule type" value="Genomic_DNA"/>
</dbReference>
<dbReference type="EMBL" id="LJEX02000013">
    <property type="protein sequence ID" value="OCO90437.1"/>
    <property type="molecule type" value="Genomic_DNA"/>
</dbReference>
<dbReference type="EMBL" id="LFJS01000007">
    <property type="protein sequence ID" value="KMU53728.1"/>
    <property type="molecule type" value="Genomic_DNA"/>
</dbReference>
<keyword evidence="7 9" id="KW-0030">Aminoacyl-tRNA synthetase</keyword>
<evidence type="ECO:0000313" key="22">
    <source>
        <dbReference type="Proteomes" id="UP000245399"/>
    </source>
</evidence>
<dbReference type="Proteomes" id="UP001234811">
    <property type="component" value="Unassembled WGS sequence"/>
</dbReference>
<dbReference type="CDD" id="cd00806">
    <property type="entry name" value="TrpRS_core"/>
    <property type="match status" value="1"/>
</dbReference>
<reference evidence="11 22" key="6">
    <citation type="submission" date="2018-05" db="EMBL/GenBank/DDBJ databases">
        <title>Klebsiella quasipneumonaiae provides a window into carbapenemase gene transfer, plasmid rearrangements and nosocomial acquisition from the hospital environment.</title>
        <authorList>
            <person name="Mathers A.J."/>
            <person name="Vegesana K."/>
            <person name="Stoesser N."/>
            <person name="Crook D."/>
            <person name="Vaughan A."/>
            <person name="Barry K."/>
            <person name="Parikh H."/>
            <person name="Sebra R."/>
            <person name="Kotay S."/>
            <person name="Walker A.S."/>
            <person name="Sheppard A.E."/>
        </authorList>
    </citation>
    <scope>NUCLEOTIDE SEQUENCE [LARGE SCALE GENOMIC DNA]</scope>
    <source>
        <strain evidence="11 22">CAV1761</strain>
    </source>
</reference>